<name>A0A0F9CNT1_9ZZZZ</name>
<accession>A0A0F9CNT1</accession>
<proteinExistence type="predicted"/>
<gene>
    <name evidence="1" type="ORF">LCGC14_2299630</name>
</gene>
<organism evidence="1">
    <name type="scientific">marine sediment metagenome</name>
    <dbReference type="NCBI Taxonomy" id="412755"/>
    <lineage>
        <taxon>unclassified sequences</taxon>
        <taxon>metagenomes</taxon>
        <taxon>ecological metagenomes</taxon>
    </lineage>
</organism>
<sequence>MIEKMEHIQKIDEKAEGITDAQRAQIYEFALGTSKETLEEVCPALLRLALDSEKSTLKNQLGNVIFHLQKTERIETVIGLQKLIDAALIVAPEELYKILESADEEAQELAKKVKEVL</sequence>
<evidence type="ECO:0000313" key="1">
    <source>
        <dbReference type="EMBL" id="KKL51023.1"/>
    </source>
</evidence>
<comment type="caution">
    <text evidence="1">The sequence shown here is derived from an EMBL/GenBank/DDBJ whole genome shotgun (WGS) entry which is preliminary data.</text>
</comment>
<reference evidence="1" key="1">
    <citation type="journal article" date="2015" name="Nature">
        <title>Complex archaea that bridge the gap between prokaryotes and eukaryotes.</title>
        <authorList>
            <person name="Spang A."/>
            <person name="Saw J.H."/>
            <person name="Jorgensen S.L."/>
            <person name="Zaremba-Niedzwiedzka K."/>
            <person name="Martijn J."/>
            <person name="Lind A.E."/>
            <person name="van Eijk R."/>
            <person name="Schleper C."/>
            <person name="Guy L."/>
            <person name="Ettema T.J."/>
        </authorList>
    </citation>
    <scope>NUCLEOTIDE SEQUENCE</scope>
</reference>
<protein>
    <submittedName>
        <fullName evidence="1">Uncharacterized protein</fullName>
    </submittedName>
</protein>
<dbReference type="AlphaFoldDB" id="A0A0F9CNT1"/>
<dbReference type="EMBL" id="LAZR01032391">
    <property type="protein sequence ID" value="KKL51023.1"/>
    <property type="molecule type" value="Genomic_DNA"/>
</dbReference>